<proteinExistence type="predicted"/>
<dbReference type="EMBL" id="JAAIJQ010000082">
    <property type="protein sequence ID" value="NEV64278.1"/>
    <property type="molecule type" value="Genomic_DNA"/>
</dbReference>
<organism evidence="2 3">
    <name type="scientific">Thiorhodococcus minor</name>
    <dbReference type="NCBI Taxonomy" id="57489"/>
    <lineage>
        <taxon>Bacteria</taxon>
        <taxon>Pseudomonadati</taxon>
        <taxon>Pseudomonadota</taxon>
        <taxon>Gammaproteobacteria</taxon>
        <taxon>Chromatiales</taxon>
        <taxon>Chromatiaceae</taxon>
        <taxon>Thiorhodococcus</taxon>
    </lineage>
</organism>
<protein>
    <submittedName>
        <fullName evidence="2">AAA family ATPase</fullName>
    </submittedName>
</protein>
<gene>
    <name evidence="2" type="ORF">G3446_20725</name>
</gene>
<reference evidence="2 3" key="1">
    <citation type="submission" date="2020-02" db="EMBL/GenBank/DDBJ databases">
        <title>Genome sequences of Thiorhodococcus mannitoliphagus and Thiorhodococcus minor, purple sulfur photosynthetic bacteria in the gammaproteobacterial family, Chromatiaceae.</title>
        <authorList>
            <person name="Aviles F.A."/>
            <person name="Meyer T.E."/>
            <person name="Kyndt J.A."/>
        </authorList>
    </citation>
    <scope>NUCLEOTIDE SEQUENCE [LARGE SCALE GENOMIC DNA]</scope>
    <source>
        <strain evidence="2 3">DSM 11518</strain>
    </source>
</reference>
<accession>A0A6M0K3A2</accession>
<dbReference type="InterPro" id="IPR018631">
    <property type="entry name" value="AAA-ATPase-like_dom"/>
</dbReference>
<sequence>MQTFRQIIEEGYVYIDKTELAWALASSGKYYFLSRPLRFGKSLFLDTLKELFEGSEALFRGLYCAFFASCLNAEMVPEDISNHGQVDLTIKLEGFVYVIEIKLRRGTVAPDADGAAVAGPNPALAQIQARGYSAKYRD</sequence>
<evidence type="ECO:0000313" key="3">
    <source>
        <dbReference type="Proteomes" id="UP000483379"/>
    </source>
</evidence>
<dbReference type="RefSeq" id="WP_164454905.1">
    <property type="nucleotide sequence ID" value="NZ_JAAIJQ010000082.1"/>
</dbReference>
<dbReference type="Proteomes" id="UP000483379">
    <property type="component" value="Unassembled WGS sequence"/>
</dbReference>
<keyword evidence="3" id="KW-1185">Reference proteome</keyword>
<dbReference type="PANTHER" id="PTHR34825:SF1">
    <property type="entry name" value="AAA-ATPASE-LIKE DOMAIN-CONTAINING PROTEIN"/>
    <property type="match status" value="1"/>
</dbReference>
<name>A0A6M0K3A2_9GAMM</name>
<evidence type="ECO:0000313" key="2">
    <source>
        <dbReference type="EMBL" id="NEV64278.1"/>
    </source>
</evidence>
<evidence type="ECO:0000259" key="1">
    <source>
        <dbReference type="Pfam" id="PF09820"/>
    </source>
</evidence>
<dbReference type="PANTHER" id="PTHR34825">
    <property type="entry name" value="CONSERVED PROTEIN, WITH A WEAK D-GALACTARATE DEHYDRATASE/ALTRONATE HYDROLASE DOMAIN"/>
    <property type="match status" value="1"/>
</dbReference>
<dbReference type="AlphaFoldDB" id="A0A6M0K3A2"/>
<feature type="domain" description="AAA-ATPase-like" evidence="1">
    <location>
        <begin position="1"/>
        <end position="65"/>
    </location>
</feature>
<comment type="caution">
    <text evidence="2">The sequence shown here is derived from an EMBL/GenBank/DDBJ whole genome shotgun (WGS) entry which is preliminary data.</text>
</comment>
<dbReference type="Pfam" id="PF09820">
    <property type="entry name" value="AAA-ATPase_like"/>
    <property type="match status" value="1"/>
</dbReference>